<dbReference type="Proteomes" id="UP000784880">
    <property type="component" value="Unassembled WGS sequence"/>
</dbReference>
<evidence type="ECO:0000313" key="2">
    <source>
        <dbReference type="Proteomes" id="UP000784880"/>
    </source>
</evidence>
<organism evidence="1 2">
    <name type="scientific">Evansella tamaricis</name>
    <dbReference type="NCBI Taxonomy" id="2069301"/>
    <lineage>
        <taxon>Bacteria</taxon>
        <taxon>Bacillati</taxon>
        <taxon>Bacillota</taxon>
        <taxon>Bacilli</taxon>
        <taxon>Bacillales</taxon>
        <taxon>Bacillaceae</taxon>
        <taxon>Evansella</taxon>
    </lineage>
</organism>
<proteinExistence type="predicted"/>
<dbReference type="RefSeq" id="WP_217067639.1">
    <property type="nucleotide sequence ID" value="NZ_JAHQCS010000140.1"/>
</dbReference>
<name>A0ABS6JKX6_9BACI</name>
<keyword evidence="2" id="KW-1185">Reference proteome</keyword>
<protein>
    <submittedName>
        <fullName evidence="1">Uncharacterized protein</fullName>
    </submittedName>
</protein>
<reference evidence="1 2" key="1">
    <citation type="submission" date="2021-06" db="EMBL/GenBank/DDBJ databases">
        <title>Bacillus sp. RD4P76, an endophyte from a halophyte.</title>
        <authorList>
            <person name="Sun J.-Q."/>
        </authorList>
    </citation>
    <scope>NUCLEOTIDE SEQUENCE [LARGE SCALE GENOMIC DNA]</scope>
    <source>
        <strain evidence="1 2">CGMCC 1.15917</strain>
    </source>
</reference>
<comment type="caution">
    <text evidence="1">The sequence shown here is derived from an EMBL/GenBank/DDBJ whole genome shotgun (WGS) entry which is preliminary data.</text>
</comment>
<accession>A0ABS6JKX6</accession>
<gene>
    <name evidence="1" type="ORF">KS419_17270</name>
</gene>
<sequence>MSIIDVERDEKTNLEGIWAADTVAGISVPTNITADHESEVANNIISELNGQCHVDYDIFKN</sequence>
<evidence type="ECO:0000313" key="1">
    <source>
        <dbReference type="EMBL" id="MBU9713482.1"/>
    </source>
</evidence>
<dbReference type="EMBL" id="JAHQCS010000140">
    <property type="protein sequence ID" value="MBU9713482.1"/>
    <property type="molecule type" value="Genomic_DNA"/>
</dbReference>